<evidence type="ECO:0000256" key="1">
    <source>
        <dbReference type="ARBA" id="ARBA00010688"/>
    </source>
</evidence>
<dbReference type="GO" id="GO:0005975">
    <property type="term" value="P:carbohydrate metabolic process"/>
    <property type="evidence" value="ECO:0007669"/>
    <property type="project" value="InterPro"/>
</dbReference>
<dbReference type="OrthoDB" id="357193at2"/>
<feature type="domain" description="Carbohydrate kinase PfkB" evidence="7">
    <location>
        <begin position="23"/>
        <end position="293"/>
    </location>
</feature>
<keyword evidence="5" id="KW-0067">ATP-binding</keyword>
<dbReference type="RefSeq" id="WP_078932865.1">
    <property type="nucleotide sequence ID" value="NZ_FUWG01000006.1"/>
</dbReference>
<dbReference type="InterPro" id="IPR029056">
    <property type="entry name" value="Ribokinase-like"/>
</dbReference>
<evidence type="ECO:0000256" key="3">
    <source>
        <dbReference type="ARBA" id="ARBA00022741"/>
    </source>
</evidence>
<dbReference type="Proteomes" id="UP000190423">
    <property type="component" value="Unassembled WGS sequence"/>
</dbReference>
<keyword evidence="3" id="KW-0547">Nucleotide-binding</keyword>
<dbReference type="GO" id="GO:0005524">
    <property type="term" value="F:ATP binding"/>
    <property type="evidence" value="ECO:0007669"/>
    <property type="project" value="UniProtKB-KW"/>
</dbReference>
<evidence type="ECO:0000256" key="6">
    <source>
        <dbReference type="PIRNR" id="PIRNR000535"/>
    </source>
</evidence>
<proteinExistence type="inferred from homology"/>
<name>A0A1T4K2R2_TREPO</name>
<evidence type="ECO:0000313" key="9">
    <source>
        <dbReference type="Proteomes" id="UP000190423"/>
    </source>
</evidence>
<dbReference type="AlphaFoldDB" id="A0A1T4K2R2"/>
<dbReference type="PIRSF" id="PIRSF000535">
    <property type="entry name" value="1PFK/6PFK/LacC"/>
    <property type="match status" value="1"/>
</dbReference>
<dbReference type="InterPro" id="IPR011611">
    <property type="entry name" value="PfkB_dom"/>
</dbReference>
<evidence type="ECO:0000256" key="2">
    <source>
        <dbReference type="ARBA" id="ARBA00022679"/>
    </source>
</evidence>
<evidence type="ECO:0000256" key="5">
    <source>
        <dbReference type="ARBA" id="ARBA00022840"/>
    </source>
</evidence>
<comment type="similarity">
    <text evidence="1">Belongs to the carbohydrate kinase PfkB family.</text>
</comment>
<keyword evidence="2 6" id="KW-0808">Transferase</keyword>
<dbReference type="GeneID" id="78316266"/>
<dbReference type="GO" id="GO:0016773">
    <property type="term" value="F:phosphotransferase activity, alcohol group as acceptor"/>
    <property type="evidence" value="ECO:0007669"/>
    <property type="project" value="InterPro"/>
</dbReference>
<dbReference type="GO" id="GO:0016301">
    <property type="term" value="F:kinase activity"/>
    <property type="evidence" value="ECO:0007669"/>
    <property type="project" value="UniProtKB-KW"/>
</dbReference>
<accession>A0A1T4K2R2</accession>
<protein>
    <submittedName>
        <fullName evidence="8">1-phosphofructokinase</fullName>
    </submittedName>
</protein>
<gene>
    <name evidence="8" type="ORF">SAMN02745149_00965</name>
</gene>
<dbReference type="STRING" id="261392.SAMN02745149_00965"/>
<organism evidence="8 9">
    <name type="scientific">Treponema porcinum</name>
    <dbReference type="NCBI Taxonomy" id="261392"/>
    <lineage>
        <taxon>Bacteria</taxon>
        <taxon>Pseudomonadati</taxon>
        <taxon>Spirochaetota</taxon>
        <taxon>Spirochaetia</taxon>
        <taxon>Spirochaetales</taxon>
        <taxon>Treponemataceae</taxon>
        <taxon>Treponema</taxon>
    </lineage>
</organism>
<keyword evidence="4 8" id="KW-0418">Kinase</keyword>
<dbReference type="Pfam" id="PF00294">
    <property type="entry name" value="PfkB"/>
    <property type="match status" value="1"/>
</dbReference>
<dbReference type="EMBL" id="FUWG01000006">
    <property type="protein sequence ID" value="SJZ36669.1"/>
    <property type="molecule type" value="Genomic_DNA"/>
</dbReference>
<evidence type="ECO:0000256" key="4">
    <source>
        <dbReference type="ARBA" id="ARBA00022777"/>
    </source>
</evidence>
<dbReference type="Gene3D" id="3.40.1190.20">
    <property type="match status" value="1"/>
</dbReference>
<reference evidence="8 9" key="1">
    <citation type="submission" date="2017-02" db="EMBL/GenBank/DDBJ databases">
        <authorList>
            <person name="Peterson S.W."/>
        </authorList>
    </citation>
    <scope>NUCLEOTIDE SEQUENCE [LARGE SCALE GENOMIC DNA]</scope>
    <source>
        <strain evidence="8 9">ATCC BAA-908</strain>
    </source>
</reference>
<dbReference type="SUPFAM" id="SSF53613">
    <property type="entry name" value="Ribokinase-like"/>
    <property type="match status" value="1"/>
</dbReference>
<dbReference type="PANTHER" id="PTHR46566">
    <property type="entry name" value="1-PHOSPHOFRUCTOKINASE-RELATED"/>
    <property type="match status" value="1"/>
</dbReference>
<evidence type="ECO:0000259" key="7">
    <source>
        <dbReference type="Pfam" id="PF00294"/>
    </source>
</evidence>
<evidence type="ECO:0000313" key="8">
    <source>
        <dbReference type="EMBL" id="SJZ36669.1"/>
    </source>
</evidence>
<keyword evidence="9" id="KW-1185">Reference proteome</keyword>
<dbReference type="InterPro" id="IPR017583">
    <property type="entry name" value="Tagatose/fructose_Pkinase"/>
</dbReference>
<sequence>MSSILCICLSPTIQRTVTFDYLHINSVNRCRQYRQDASGKAVNSARVLNQLEPGCATAVCPLGKTNAALFMELAEQDKIAVIPVETPGSTRECWTLLDRAQGTTTELVADEPADKYDFSDAQAEMLAEIETNIEKCDAVLMAGSCPKYFSDGLPAVIAKMASDRRKFLLADYCGENLQKTLALCTPAVIKINEEEFCSTFGFDLFITEEQLKNAVAEKSRTLGCIIVVTRGKKSTFAAENGAFVEFNAEEVRAVNTTACGDSFSAGFMHEYLRSHNLAESLAKGTWCAARNAESEVPGSVKAI</sequence>
<dbReference type="PANTHER" id="PTHR46566:SF2">
    <property type="entry name" value="ATP-DEPENDENT 6-PHOSPHOFRUCTOKINASE ISOZYME 2"/>
    <property type="match status" value="1"/>
</dbReference>